<evidence type="ECO:0000256" key="10">
    <source>
        <dbReference type="HAMAP-Rule" id="MF_00454"/>
    </source>
</evidence>
<feature type="transmembrane region" description="Helical" evidence="10">
    <location>
        <begin position="79"/>
        <end position="100"/>
    </location>
</feature>
<dbReference type="PANTHER" id="PTHR28259:SF1">
    <property type="entry name" value="FLUORIDE EXPORT PROTEIN 1-RELATED"/>
    <property type="match status" value="1"/>
</dbReference>
<keyword evidence="2 10" id="KW-1003">Cell membrane</keyword>
<dbReference type="GO" id="GO:0140114">
    <property type="term" value="P:cellular detoxification of fluoride"/>
    <property type="evidence" value="ECO:0007669"/>
    <property type="project" value="UniProtKB-UniRule"/>
</dbReference>
<gene>
    <name evidence="10 12" type="primary">crcB</name>
    <name evidence="10" type="synonym">fluC</name>
    <name evidence="12" type="ORF">E3O23_05460</name>
</gene>
<comment type="subcellular location">
    <subcellularLocation>
        <location evidence="1 10">Cell membrane</location>
        <topology evidence="1 10">Multi-pass membrane protein</topology>
    </subcellularLocation>
</comment>
<evidence type="ECO:0000256" key="7">
    <source>
        <dbReference type="ARBA" id="ARBA00035120"/>
    </source>
</evidence>
<keyword evidence="10" id="KW-0813">Transport</keyword>
<feature type="binding site" evidence="10">
    <location>
        <position position="120"/>
    </location>
    <ligand>
        <name>Na(+)</name>
        <dbReference type="ChEBI" id="CHEBI:29101"/>
        <note>structural</note>
    </ligand>
</feature>
<dbReference type="OrthoDB" id="5148600at2"/>
<reference evidence="12 13" key="1">
    <citation type="submission" date="2019-03" db="EMBL/GenBank/DDBJ databases">
        <title>Genomics of glacier-inhabiting Cryobacterium strains.</title>
        <authorList>
            <person name="Liu Q."/>
            <person name="Xin Y.-H."/>
        </authorList>
    </citation>
    <scope>NUCLEOTIDE SEQUENCE [LARGE SCALE GENOMIC DNA]</scope>
    <source>
        <strain evidence="12 13">Sr47</strain>
    </source>
</reference>
<evidence type="ECO:0000313" key="12">
    <source>
        <dbReference type="EMBL" id="TFB53276.1"/>
    </source>
</evidence>
<dbReference type="PANTHER" id="PTHR28259">
    <property type="entry name" value="FLUORIDE EXPORT PROTEIN 1-RELATED"/>
    <property type="match status" value="1"/>
</dbReference>
<dbReference type="Pfam" id="PF02537">
    <property type="entry name" value="CRCB"/>
    <property type="match status" value="1"/>
</dbReference>
<dbReference type="HAMAP" id="MF_00454">
    <property type="entry name" value="FluC"/>
    <property type="match status" value="1"/>
</dbReference>
<feature type="region of interest" description="Disordered" evidence="11">
    <location>
        <begin position="1"/>
        <end position="41"/>
    </location>
</feature>
<comment type="function">
    <text evidence="9 10">Fluoride-specific ion channel. Important for reducing fluoride concentration in the cell, thus reducing its toxicity.</text>
</comment>
<dbReference type="InterPro" id="IPR003691">
    <property type="entry name" value="FluC"/>
</dbReference>
<comment type="caution">
    <text evidence="12">The sequence shown here is derived from an EMBL/GenBank/DDBJ whole genome shotgun (WGS) entry which is preliminary data.</text>
</comment>
<keyword evidence="13" id="KW-1185">Reference proteome</keyword>
<dbReference type="NCBIfam" id="TIGR00494">
    <property type="entry name" value="crcB"/>
    <property type="match status" value="1"/>
</dbReference>
<feature type="transmembrane region" description="Helical" evidence="10">
    <location>
        <begin position="112"/>
        <end position="130"/>
    </location>
</feature>
<dbReference type="GO" id="GO:0046872">
    <property type="term" value="F:metal ion binding"/>
    <property type="evidence" value="ECO:0007669"/>
    <property type="project" value="UniProtKB-KW"/>
</dbReference>
<keyword evidence="10" id="KW-0915">Sodium</keyword>
<name>A0A4R8UGZ1_9MICO</name>
<keyword evidence="6 10" id="KW-0407">Ion channel</keyword>
<evidence type="ECO:0000256" key="3">
    <source>
        <dbReference type="ARBA" id="ARBA00022692"/>
    </source>
</evidence>
<feature type="binding site" evidence="10">
    <location>
        <position position="123"/>
    </location>
    <ligand>
        <name>Na(+)</name>
        <dbReference type="ChEBI" id="CHEBI:29101"/>
        <note>structural</note>
    </ligand>
</feature>
<keyword evidence="3 10" id="KW-0812">Transmembrane</keyword>
<dbReference type="GO" id="GO:0062054">
    <property type="term" value="F:fluoride channel activity"/>
    <property type="evidence" value="ECO:0007669"/>
    <property type="project" value="UniProtKB-UniRule"/>
</dbReference>
<comment type="activity regulation">
    <text evidence="10">Na(+) is not transported, but it plays an essential structural role and its presence is essential for fluoride channel function.</text>
</comment>
<keyword evidence="4 10" id="KW-1133">Transmembrane helix</keyword>
<evidence type="ECO:0000256" key="11">
    <source>
        <dbReference type="SAM" id="MobiDB-lite"/>
    </source>
</evidence>
<evidence type="ECO:0000256" key="2">
    <source>
        <dbReference type="ARBA" id="ARBA00022475"/>
    </source>
</evidence>
<evidence type="ECO:0000313" key="13">
    <source>
        <dbReference type="Proteomes" id="UP000297866"/>
    </source>
</evidence>
<comment type="similarity">
    <text evidence="7 10">Belongs to the fluoride channel Fluc/FEX (TC 1.A.43) family.</text>
</comment>
<feature type="transmembrane region" description="Helical" evidence="10">
    <location>
        <begin position="142"/>
        <end position="166"/>
    </location>
</feature>
<feature type="compositionally biased region" description="Basic residues" evidence="11">
    <location>
        <begin position="1"/>
        <end position="20"/>
    </location>
</feature>
<evidence type="ECO:0000256" key="6">
    <source>
        <dbReference type="ARBA" id="ARBA00023303"/>
    </source>
</evidence>
<evidence type="ECO:0000256" key="8">
    <source>
        <dbReference type="ARBA" id="ARBA00035585"/>
    </source>
</evidence>
<organism evidence="12 13">
    <name type="scientific">Cryobacterium tagatosivorans</name>
    <dbReference type="NCBI Taxonomy" id="1259199"/>
    <lineage>
        <taxon>Bacteria</taxon>
        <taxon>Bacillati</taxon>
        <taxon>Actinomycetota</taxon>
        <taxon>Actinomycetes</taxon>
        <taxon>Micrococcales</taxon>
        <taxon>Microbacteriaceae</taxon>
        <taxon>Cryobacterium</taxon>
    </lineage>
</organism>
<evidence type="ECO:0000256" key="4">
    <source>
        <dbReference type="ARBA" id="ARBA00022989"/>
    </source>
</evidence>
<protein>
    <recommendedName>
        <fullName evidence="10">Fluoride-specific ion channel FluC</fullName>
    </recommendedName>
</protein>
<accession>A0A4R8UGZ1</accession>
<dbReference type="EMBL" id="SOEZ01000028">
    <property type="protein sequence ID" value="TFB53276.1"/>
    <property type="molecule type" value="Genomic_DNA"/>
</dbReference>
<evidence type="ECO:0000256" key="1">
    <source>
        <dbReference type="ARBA" id="ARBA00004651"/>
    </source>
</evidence>
<comment type="catalytic activity">
    <reaction evidence="8">
        <text>fluoride(in) = fluoride(out)</text>
        <dbReference type="Rhea" id="RHEA:76159"/>
        <dbReference type="ChEBI" id="CHEBI:17051"/>
    </reaction>
    <physiologicalReaction direction="left-to-right" evidence="8">
        <dbReference type="Rhea" id="RHEA:76160"/>
    </physiologicalReaction>
</comment>
<evidence type="ECO:0000256" key="9">
    <source>
        <dbReference type="ARBA" id="ARBA00049940"/>
    </source>
</evidence>
<dbReference type="GO" id="GO:0005886">
    <property type="term" value="C:plasma membrane"/>
    <property type="evidence" value="ECO:0007669"/>
    <property type="project" value="UniProtKB-SubCell"/>
</dbReference>
<dbReference type="Proteomes" id="UP000297866">
    <property type="component" value="Unassembled WGS sequence"/>
</dbReference>
<keyword evidence="5 10" id="KW-0472">Membrane</keyword>
<sequence length="167" mass="17144">MGARRRVSPGHPRPRLRRGGVRPLVGQPARPPADPGGDPRRREHAVSAWVALGVLACGGAAAAIRYLVSRALPVRPGHIPGGVLLVNVVGALIGGAVLGLAERAAVSDDLRLIVLAGVCGGLTTFSTWSVETFELVGNGRWRAGLVNVGVTLLLGLAACAAAYALCR</sequence>
<proteinExistence type="inferred from homology"/>
<keyword evidence="10" id="KW-0479">Metal-binding</keyword>
<evidence type="ECO:0000256" key="5">
    <source>
        <dbReference type="ARBA" id="ARBA00023136"/>
    </source>
</evidence>
<feature type="transmembrane region" description="Helical" evidence="10">
    <location>
        <begin position="46"/>
        <end position="67"/>
    </location>
</feature>
<keyword evidence="10" id="KW-0406">Ion transport</keyword>
<dbReference type="AlphaFoldDB" id="A0A4R8UGZ1"/>